<dbReference type="OrthoDB" id="310654at2759"/>
<dbReference type="Gene3D" id="1.10.8.660">
    <property type="match status" value="1"/>
</dbReference>
<dbReference type="PANTHER" id="PTHR10572">
    <property type="entry name" value="3-HYDROXY-3-METHYLGLUTARYL-COENZYME A REDUCTASE"/>
    <property type="match status" value="1"/>
</dbReference>
<dbReference type="GO" id="GO:0005789">
    <property type="term" value="C:endoplasmic reticulum membrane"/>
    <property type="evidence" value="ECO:0007669"/>
    <property type="project" value="UniProtKB-SubCell"/>
</dbReference>
<dbReference type="PANTHER" id="PTHR10572:SF24">
    <property type="entry name" value="3-HYDROXY-3-METHYLGLUTARYL-COENZYME A REDUCTASE"/>
    <property type="match status" value="1"/>
</dbReference>
<dbReference type="Proteomes" id="UP000789595">
    <property type="component" value="Unassembled WGS sequence"/>
</dbReference>
<dbReference type="PROSITE" id="PS50065">
    <property type="entry name" value="HMG_COA_REDUCTASE_4"/>
    <property type="match status" value="1"/>
</dbReference>
<dbReference type="InterPro" id="IPR023074">
    <property type="entry name" value="HMG_CoA_Rdtase_cat_sf"/>
</dbReference>
<dbReference type="GO" id="GO:0015936">
    <property type="term" value="P:coenzyme A metabolic process"/>
    <property type="evidence" value="ECO:0007669"/>
    <property type="project" value="InterPro"/>
</dbReference>
<protein>
    <recommendedName>
        <fullName evidence="3">3-hydroxy-3-methylglutaryl coenzyme A reductase</fullName>
        <shortName evidence="3">HMG-CoA reductase</shortName>
    </recommendedName>
</protein>
<evidence type="ECO:0000256" key="2">
    <source>
        <dbReference type="ARBA" id="ARBA00023002"/>
    </source>
</evidence>
<comment type="caution">
    <text evidence="4">The sequence shown here is derived from an EMBL/GenBank/DDBJ whole genome shotgun (WGS) entry which is preliminary data.</text>
</comment>
<evidence type="ECO:0000313" key="5">
    <source>
        <dbReference type="Proteomes" id="UP000789595"/>
    </source>
</evidence>
<reference evidence="4" key="1">
    <citation type="submission" date="2021-11" db="EMBL/GenBank/DDBJ databases">
        <authorList>
            <consortium name="Genoscope - CEA"/>
            <person name="William W."/>
        </authorList>
    </citation>
    <scope>NUCLEOTIDE SEQUENCE</scope>
</reference>
<dbReference type="NCBIfam" id="TIGR00532">
    <property type="entry name" value="HMG_CoA_R_NAD"/>
    <property type="match status" value="1"/>
</dbReference>
<dbReference type="EMBL" id="CAKKNE010000005">
    <property type="protein sequence ID" value="CAH0377908.1"/>
    <property type="molecule type" value="Genomic_DNA"/>
</dbReference>
<accession>A0A8J2WRL2</accession>
<dbReference type="CDD" id="cd00644">
    <property type="entry name" value="HMG-CoA_reductase_classII"/>
    <property type="match status" value="1"/>
</dbReference>
<keyword evidence="5" id="KW-1185">Reference proteome</keyword>
<dbReference type="Gene3D" id="3.90.770.10">
    <property type="entry name" value="3-hydroxy-3-methylglutaryl-coenzyme A Reductase, Chain A, domain 2"/>
    <property type="match status" value="2"/>
</dbReference>
<sequence length="438" mass="45708">MPVTSSRLPGFFKKSVEERRTTVCDLAGLNDEEREAVAAAGELSDEAADRIIENVIGTYSLPLGVATNFIIDGKHYVVPMALEEPSVVAAASNMAKRCHARGGFTSDCTPPVMIGQIQVCRLKIDAQVARNAILANKTKLIEMANSVDPILVKFGGGCRDVEARVLETDAGTMLIVHLLVDCRDAMGANAVNTMCETIGPEVGELCKGVVVLKIISNLAVHRLARVNGVFTAKELSTSGDEEEGRSIINGILDAYAFAKADPFRAATNNKGVMNAISPIAVATGQDWRAVEAGCHSYASYKHGRVAPFVAWSRNGDGDLVGYIEMPAPVGLIGGAARVHPCARACVKLLGVKTATELGTVLAAAGIAQNLGALRALATVGIQQGHMKLHAKNLAVQAGAASAEVDAVVARATASGRVTAASIKAALDAERSGLPVPPQ</sequence>
<dbReference type="PROSITE" id="PS01192">
    <property type="entry name" value="HMG_COA_REDUCTASE_3"/>
    <property type="match status" value="1"/>
</dbReference>
<dbReference type="InterPro" id="IPR023076">
    <property type="entry name" value="HMG_CoA_Rdtase_CS"/>
</dbReference>
<keyword evidence="2 3" id="KW-0560">Oxidoreductase</keyword>
<proteinExistence type="inferred from homology"/>
<evidence type="ECO:0000256" key="3">
    <source>
        <dbReference type="RuleBase" id="RU361219"/>
    </source>
</evidence>
<dbReference type="InterPro" id="IPR009023">
    <property type="entry name" value="HMG_CoA_Rdtase_NAD(P)-bd_sf"/>
</dbReference>
<dbReference type="SUPFAM" id="SSF56542">
    <property type="entry name" value="Substrate-binding domain of HMG-CoA reductase"/>
    <property type="match status" value="1"/>
</dbReference>
<dbReference type="AlphaFoldDB" id="A0A8J2WRL2"/>
<keyword evidence="3" id="KW-0256">Endoplasmic reticulum</keyword>
<evidence type="ECO:0000256" key="1">
    <source>
        <dbReference type="ARBA" id="ARBA00007661"/>
    </source>
</evidence>
<dbReference type="Pfam" id="PF00368">
    <property type="entry name" value="HMG-CoA_red"/>
    <property type="match status" value="1"/>
</dbReference>
<comment type="subcellular location">
    <subcellularLocation>
        <location evidence="3">Endoplasmic reticulum membrane</location>
        <topology evidence="3">Multi-pass membrane protein</topology>
    </subcellularLocation>
</comment>
<dbReference type="GO" id="GO:0004420">
    <property type="term" value="F:hydroxymethylglutaryl-CoA reductase (NADPH) activity"/>
    <property type="evidence" value="ECO:0007669"/>
    <property type="project" value="InterPro"/>
</dbReference>
<dbReference type="InterPro" id="IPR009029">
    <property type="entry name" value="HMG_CoA_Rdtase_sub-bd_dom_sf"/>
</dbReference>
<dbReference type="PRINTS" id="PR00071">
    <property type="entry name" value="HMGCOARDTASE"/>
</dbReference>
<name>A0A8J2WRL2_9STRA</name>
<dbReference type="PROSITE" id="PS00066">
    <property type="entry name" value="HMG_COA_REDUCTASE_1"/>
    <property type="match status" value="1"/>
</dbReference>
<gene>
    <name evidence="4" type="ORF">PECAL_5P24310</name>
</gene>
<dbReference type="InterPro" id="IPR002202">
    <property type="entry name" value="HMG_CoA_Rdtase"/>
</dbReference>
<evidence type="ECO:0000313" key="4">
    <source>
        <dbReference type="EMBL" id="CAH0377908.1"/>
    </source>
</evidence>
<dbReference type="InterPro" id="IPR004553">
    <property type="entry name" value="HMG_CoA_Rdtase_bac-typ"/>
</dbReference>
<comment type="similarity">
    <text evidence="1 3">Belongs to the HMG-CoA reductase family.</text>
</comment>
<dbReference type="SUPFAM" id="SSF55035">
    <property type="entry name" value="NAD-binding domain of HMG-CoA reductase"/>
    <property type="match status" value="1"/>
</dbReference>
<organism evidence="4 5">
    <name type="scientific">Pelagomonas calceolata</name>
    <dbReference type="NCBI Taxonomy" id="35677"/>
    <lineage>
        <taxon>Eukaryota</taxon>
        <taxon>Sar</taxon>
        <taxon>Stramenopiles</taxon>
        <taxon>Ochrophyta</taxon>
        <taxon>Pelagophyceae</taxon>
        <taxon>Pelagomonadales</taxon>
        <taxon>Pelagomonadaceae</taxon>
        <taxon>Pelagomonas</taxon>
    </lineage>
</organism>